<dbReference type="PANTHER" id="PTHR33085">
    <property type="entry name" value="OS12G0113100 PROTEIN-RELATED"/>
    <property type="match status" value="1"/>
</dbReference>
<keyword evidence="3" id="KW-1185">Reference proteome</keyword>
<evidence type="ECO:0000256" key="1">
    <source>
        <dbReference type="SAM" id="MobiDB-lite"/>
    </source>
</evidence>
<feature type="region of interest" description="Disordered" evidence="1">
    <location>
        <begin position="398"/>
        <end position="445"/>
    </location>
</feature>
<accession>A0A835KT77</accession>
<organism evidence="2 3">
    <name type="scientific">Digitaria exilis</name>
    <dbReference type="NCBI Taxonomy" id="1010633"/>
    <lineage>
        <taxon>Eukaryota</taxon>
        <taxon>Viridiplantae</taxon>
        <taxon>Streptophyta</taxon>
        <taxon>Embryophyta</taxon>
        <taxon>Tracheophyta</taxon>
        <taxon>Spermatophyta</taxon>
        <taxon>Magnoliopsida</taxon>
        <taxon>Liliopsida</taxon>
        <taxon>Poales</taxon>
        <taxon>Poaceae</taxon>
        <taxon>PACMAD clade</taxon>
        <taxon>Panicoideae</taxon>
        <taxon>Panicodae</taxon>
        <taxon>Paniceae</taxon>
        <taxon>Anthephorinae</taxon>
        <taxon>Digitaria</taxon>
    </lineage>
</organism>
<proteinExistence type="predicted"/>
<name>A0A835KT77_9POAL</name>
<reference evidence="2" key="1">
    <citation type="submission" date="2020-07" db="EMBL/GenBank/DDBJ databases">
        <title>Genome sequence and genetic diversity analysis of an under-domesticated orphan crop, white fonio (Digitaria exilis).</title>
        <authorList>
            <person name="Bennetzen J.L."/>
            <person name="Chen S."/>
            <person name="Ma X."/>
            <person name="Wang X."/>
            <person name="Yssel A.E.J."/>
            <person name="Chaluvadi S.R."/>
            <person name="Johnson M."/>
            <person name="Gangashetty P."/>
            <person name="Hamidou F."/>
            <person name="Sanogo M.D."/>
            <person name="Zwaenepoel A."/>
            <person name="Wallace J."/>
            <person name="Van De Peer Y."/>
            <person name="Van Deynze A."/>
        </authorList>
    </citation>
    <scope>NUCLEOTIDE SEQUENCE</scope>
    <source>
        <tissue evidence="2">Leaves</tissue>
    </source>
</reference>
<protein>
    <submittedName>
        <fullName evidence="2">Uncharacterized protein</fullName>
    </submittedName>
</protein>
<dbReference type="AlphaFoldDB" id="A0A835KT77"/>
<evidence type="ECO:0000313" key="3">
    <source>
        <dbReference type="Proteomes" id="UP000636709"/>
    </source>
</evidence>
<dbReference type="InterPro" id="IPR012871">
    <property type="entry name" value="DUF1668_ORYSA"/>
</dbReference>
<sequence>MQQFGDDKKGAKMPKRRRGELDGRRRLYLVLDDWVWGYSIREIDLSSPFAGDERRRRRRLPPPLIQLEAPHGSPWLFAGVGGKILAMHSRMDYGDSVPGGFVSIVDVRTRGVTFGPCHVYLCSPIFFSVADDDELYALEYGLGLVKLSLKPLWPPRLEYENNLHHAGGDDKWAWLTLAAPPFDTMDVRSCALHPDGKTILVSATAPEFNNLFRRNNDGDYGAAAAGGTFGFDTKGEQVWVRHGEWTMPFVGWAHFVHGLNALVGFSDDPDTAGHLCACEVVAVAGGGDRRRPSWKVGKEKMVGEDPNERQIGYTLVYMGGAGEGSESGDEGFCLVECVTIGDEEELEEEDGVMSQRRRRPTVCWPSTGFFFFRMNYERSNFNTDRPLFLSLIKRNPANQHPQDRLASPHRRRAAAPLAPAVHGSGGPTRDTLAHRRRRHHDRDANAFEEEEEGLRRLLRLRLLDPRRHPPIVDVRSRAINFGPAVADDLIDRPIFFPVADDELYALDITGGGFAMLSLKPLLDNDDDYYRHGGEEWTWSSWNLPTPPFRTMCVVSYAMHPDGTTILVSAVATSPELVVTSGGGGGHLRLRHEEG</sequence>
<dbReference type="EMBL" id="JACEFO010000592">
    <property type="protein sequence ID" value="KAF8762990.1"/>
    <property type="molecule type" value="Genomic_DNA"/>
</dbReference>
<dbReference type="Pfam" id="PF07893">
    <property type="entry name" value="DUF1668"/>
    <property type="match status" value="2"/>
</dbReference>
<evidence type="ECO:0000313" key="2">
    <source>
        <dbReference type="EMBL" id="KAF8762990.1"/>
    </source>
</evidence>
<gene>
    <name evidence="2" type="ORF">HU200_008837</name>
</gene>
<comment type="caution">
    <text evidence="2">The sequence shown here is derived from an EMBL/GenBank/DDBJ whole genome shotgun (WGS) entry which is preliminary data.</text>
</comment>
<dbReference type="PANTHER" id="PTHR33085:SF42">
    <property type="entry name" value="DUF1618 DOMAIN-CONTAINING PROTEIN"/>
    <property type="match status" value="1"/>
</dbReference>
<dbReference type="Proteomes" id="UP000636709">
    <property type="component" value="Unassembled WGS sequence"/>
</dbReference>